<evidence type="ECO:0000256" key="4">
    <source>
        <dbReference type="SAM" id="MobiDB-lite"/>
    </source>
</evidence>
<feature type="domain" description="SAC" evidence="5">
    <location>
        <begin position="298"/>
        <end position="689"/>
    </location>
</feature>
<evidence type="ECO:0000313" key="6">
    <source>
        <dbReference type="EMBL" id="CAL5130823.1"/>
    </source>
</evidence>
<dbReference type="GO" id="GO:0012505">
    <property type="term" value="C:endomembrane system"/>
    <property type="evidence" value="ECO:0007669"/>
    <property type="project" value="UniProtKB-SubCell"/>
</dbReference>
<dbReference type="GO" id="GO:0043813">
    <property type="term" value="F:phosphatidylinositol-3,5-bisphosphate 5-phosphatase activity"/>
    <property type="evidence" value="ECO:0007669"/>
    <property type="project" value="InterPro"/>
</dbReference>
<dbReference type="EMBL" id="CAXLJL010000075">
    <property type="protein sequence ID" value="CAL5130823.1"/>
    <property type="molecule type" value="Genomic_DNA"/>
</dbReference>
<evidence type="ECO:0000259" key="5">
    <source>
        <dbReference type="PROSITE" id="PS50275"/>
    </source>
</evidence>
<keyword evidence="3" id="KW-0472">Membrane</keyword>
<sequence>MECTEINWIRAISVYETPSHIYLVGSDLSEQRFRVLKIGRSPLPPDEDGGSFQQCNRNAYLPTIECETPFDRVWRLDMVEDPYTYTKSEMARLLHTIQAASRLAAQSSYDTQSLDSKISSGSAGGNWLRNVFKKRHVPFSPSGSKPILKDPTSVGPLTEHLPQNAKELQQAAASALGSGMSERSLVLSAKCNAIAGVVRFLRGYYLILITKAGLVAEIGEHKIFKVEGTTMIYIPGNEIYETSQACGSDNGSKLLQDEVISLSSSSTSEDWQRSSSSTYTQAERNRAPADEMRYVKLFSSVDLASNFYFSHTYDLSRSLQYNMEPISHSVSDTVERSWTLGILPNDRFIWNWRLIPLMFRSDFQWRSGTETPTFLPKPNWFVYLFHGSIDQISLTACGMPIMVTLIGRRSRHFAGTRFLKRGINLTGDAANEVETEQIVHDTSHAFLDKTRCSSYVQMRGSVPVFWSQEPSKVVVRRPPIEISREDPYFEASGLHFVNLFERYGSPIVILNLMKTREKHPFELVISEAYERGVVYLSQFLPSRISSNTTTNDIASSESVNPPIIYISFDIARVQKSKELGALDELRPIIDFCVRRTGIYLHSGLSDTSKHQTDIGISSRQCGVIRVNCVDCLDRTNSAQFVVGRVALAYQLYYLGFIAEPYVEPESKIDRLFQNLYDDHGDILALQYAGSQLVHNIATYKKTHSLSSHSRDLVQTLSRFYSNKFSDWDKQCAINVFLRIYRPVSWSGTLLQWMCEMLKRLIIKRSQASTGSSDEQLRFPDTSACNNPDAVFAAVTGSFGAPIWDLPSDTYLHWLDSWCRLSVRRNPLTDWCPLKLLKTLPYGMDITNKAALLSKKFPPERSVFPRVPDLSEQNQTFYYQSLKEITLTPSRGVELLVQIPAVNALVGFVMPTESGEKALPLSRAGRRPPTRPSSGQKIIPITTVELYQSFAARHTAAVPSANSPPDPDKRGNKSEPKNTWAHKLVRKSNKALLGFSLEDQTPAKKGSSHRKKHDVDDMYGTDPNDQECEYDESSSESDSAEPTESFVRLFPTSLLPALVNAIQPNCQQNESDIISGPSHSASGIDYHPISLSPPQIGADQRDRDSPEDLWSWVRVPTLYDSAAFSRIVKEVNTSTYQQYIDFRLSSNVGFPKDVSSTPLKCISPEDMSVYKRCVKIAIEGPQAVSSSSMAVYQATANAGVKLRC</sequence>
<evidence type="ECO:0000313" key="7">
    <source>
        <dbReference type="Proteomes" id="UP001497525"/>
    </source>
</evidence>
<gene>
    <name evidence="6" type="ORF">CDAUBV1_LOCUS3044</name>
</gene>
<dbReference type="InterPro" id="IPR002013">
    <property type="entry name" value="SAC_dom"/>
</dbReference>
<feature type="region of interest" description="Disordered" evidence="4">
    <location>
        <begin position="916"/>
        <end position="937"/>
    </location>
</feature>
<accession>A0AAV2T048</accession>
<dbReference type="Proteomes" id="UP001497525">
    <property type="component" value="Unassembled WGS sequence"/>
</dbReference>
<organism evidence="6 7">
    <name type="scientific">Calicophoron daubneyi</name>
    <name type="common">Rumen fluke</name>
    <name type="synonym">Paramphistomum daubneyi</name>
    <dbReference type="NCBI Taxonomy" id="300641"/>
    <lineage>
        <taxon>Eukaryota</taxon>
        <taxon>Metazoa</taxon>
        <taxon>Spiralia</taxon>
        <taxon>Lophotrochozoa</taxon>
        <taxon>Platyhelminthes</taxon>
        <taxon>Trematoda</taxon>
        <taxon>Digenea</taxon>
        <taxon>Plagiorchiida</taxon>
        <taxon>Pronocephalata</taxon>
        <taxon>Paramphistomoidea</taxon>
        <taxon>Paramphistomidae</taxon>
        <taxon>Calicophoron</taxon>
    </lineage>
</organism>
<feature type="compositionally biased region" description="Acidic residues" evidence="4">
    <location>
        <begin position="1023"/>
        <end position="1040"/>
    </location>
</feature>
<dbReference type="GO" id="GO:0046856">
    <property type="term" value="P:phosphatidylinositol dephosphorylation"/>
    <property type="evidence" value="ECO:0007669"/>
    <property type="project" value="InterPro"/>
</dbReference>
<dbReference type="PANTHER" id="PTHR45738">
    <property type="entry name" value="POLYPHOSPHOINOSITIDE PHOSPHATASE"/>
    <property type="match status" value="1"/>
</dbReference>
<reference evidence="6" key="1">
    <citation type="submission" date="2024-06" db="EMBL/GenBank/DDBJ databases">
        <authorList>
            <person name="Liu X."/>
            <person name="Lenzi L."/>
            <person name="Haldenby T S."/>
            <person name="Uol C."/>
        </authorList>
    </citation>
    <scope>NUCLEOTIDE SEQUENCE</scope>
</reference>
<protein>
    <recommendedName>
        <fullName evidence="5">SAC domain-containing protein</fullName>
    </recommendedName>
</protein>
<dbReference type="InterPro" id="IPR043573">
    <property type="entry name" value="Fig4-like"/>
</dbReference>
<evidence type="ECO:0000256" key="3">
    <source>
        <dbReference type="ARBA" id="ARBA00023136"/>
    </source>
</evidence>
<feature type="compositionally biased region" description="Basic and acidic residues" evidence="4">
    <location>
        <begin position="965"/>
        <end position="975"/>
    </location>
</feature>
<comment type="caution">
    <text evidence="6">The sequence shown here is derived from an EMBL/GenBank/DDBJ whole genome shotgun (WGS) entry which is preliminary data.</text>
</comment>
<dbReference type="AlphaFoldDB" id="A0AAV2T048"/>
<keyword evidence="2" id="KW-0378">Hydrolase</keyword>
<name>A0AAV2T048_CALDB</name>
<feature type="region of interest" description="Disordered" evidence="4">
    <location>
        <begin position="954"/>
        <end position="1044"/>
    </location>
</feature>
<dbReference type="PANTHER" id="PTHR45738:SF5">
    <property type="entry name" value="POLYPHOSPHOINOSITIDE PHOSPHATASE"/>
    <property type="match status" value="1"/>
</dbReference>
<evidence type="ECO:0000256" key="2">
    <source>
        <dbReference type="ARBA" id="ARBA00022801"/>
    </source>
</evidence>
<comment type="subcellular location">
    <subcellularLocation>
        <location evidence="1">Endomembrane system</location>
    </subcellularLocation>
</comment>
<dbReference type="PROSITE" id="PS50275">
    <property type="entry name" value="SAC"/>
    <property type="match status" value="1"/>
</dbReference>
<dbReference type="Pfam" id="PF02383">
    <property type="entry name" value="Syja_N"/>
    <property type="match status" value="1"/>
</dbReference>
<evidence type="ECO:0000256" key="1">
    <source>
        <dbReference type="ARBA" id="ARBA00004308"/>
    </source>
</evidence>
<proteinExistence type="predicted"/>